<name>A0A9P7Z4A5_9HELO</name>
<feature type="region of interest" description="Disordered" evidence="1">
    <location>
        <begin position="487"/>
        <end position="532"/>
    </location>
</feature>
<sequence>MPGPMEALTEHHLTSGAILHNSTTTSESLTNRSTESMENDSPRALTPDEKSSGNTPLQSLDSASNGINNAPHGYPYASLNSPDKGGIEVDEQDMDSSAIVVENDRDDSYMDDYDDIVPAVAAKRKRTSTNYSFEDGYAQPAAEHMSKKSKPQKIRGVQLGVWSNSSESSDADKHVIYGFIDIHDRLRTRIYGMNRRGETLVGNMPQGAGGCWVTFERVIFDPHLKGLGSAEVKEYVKLRSDNTPIADLEERAKADIKAVEKAKVIAATYAPETPKFVPHRPIKHPSSTSHRTSLPNQSAGGSPRSSRMQAPKAPNHTQGFRAINSLSSHPPSKHSPLNDKDKPSGVILGYWADSSEHRLEDKHAVYGLISGTNTFRVQIQKCTRDGRFLEGNYPAGPGRNWIHYDKLVVDPQFADMTRPEIKEYVRIRQAEGESRDSRESEKERRLNEAQAIRQARENIAHSLLQVEAAVAKERAQSDEILMETRLGSRSEAPRTITRQTETAAALTRQEKAEARERQLAKTRKESAAAAEESAQAELKNNLKKLNKVWIAQRQQHQQQQQVASPSPVAGTSPPVVVTEEVRYHNGVKYERKQAGPFMGKLVSVPQILSIDGEDYVEYRVLTKPTF</sequence>
<dbReference type="OrthoDB" id="5235778at2759"/>
<evidence type="ECO:0000256" key="1">
    <source>
        <dbReference type="SAM" id="MobiDB-lite"/>
    </source>
</evidence>
<protein>
    <submittedName>
        <fullName evidence="2">Uncharacterized protein</fullName>
    </submittedName>
</protein>
<feature type="compositionally biased region" description="Polar residues" evidence="1">
    <location>
        <begin position="285"/>
        <end position="308"/>
    </location>
</feature>
<proteinExistence type="predicted"/>
<feature type="compositionally biased region" description="Polar residues" evidence="1">
    <location>
        <begin position="52"/>
        <end position="68"/>
    </location>
</feature>
<feature type="compositionally biased region" description="Basic and acidic residues" evidence="1">
    <location>
        <begin position="508"/>
        <end position="526"/>
    </location>
</feature>
<dbReference type="EMBL" id="MU253865">
    <property type="protein sequence ID" value="KAG9245092.1"/>
    <property type="molecule type" value="Genomic_DNA"/>
</dbReference>
<accession>A0A9P7Z4A5</accession>
<organism evidence="2 3">
    <name type="scientific">Calycina marina</name>
    <dbReference type="NCBI Taxonomy" id="1763456"/>
    <lineage>
        <taxon>Eukaryota</taxon>
        <taxon>Fungi</taxon>
        <taxon>Dikarya</taxon>
        <taxon>Ascomycota</taxon>
        <taxon>Pezizomycotina</taxon>
        <taxon>Leotiomycetes</taxon>
        <taxon>Helotiales</taxon>
        <taxon>Pezizellaceae</taxon>
        <taxon>Calycina</taxon>
    </lineage>
</organism>
<gene>
    <name evidence="2" type="ORF">BJ878DRAFT_503078</name>
</gene>
<feature type="region of interest" description="Disordered" evidence="1">
    <location>
        <begin position="275"/>
        <end position="344"/>
    </location>
</feature>
<keyword evidence="3" id="KW-1185">Reference proteome</keyword>
<dbReference type="AlphaFoldDB" id="A0A9P7Z4A5"/>
<feature type="compositionally biased region" description="Polar residues" evidence="1">
    <location>
        <begin position="20"/>
        <end position="36"/>
    </location>
</feature>
<dbReference type="Proteomes" id="UP000887226">
    <property type="component" value="Unassembled WGS sequence"/>
</dbReference>
<feature type="region of interest" description="Disordered" evidence="1">
    <location>
        <begin position="13"/>
        <end position="89"/>
    </location>
</feature>
<evidence type="ECO:0000313" key="3">
    <source>
        <dbReference type="Proteomes" id="UP000887226"/>
    </source>
</evidence>
<comment type="caution">
    <text evidence="2">The sequence shown here is derived from an EMBL/GenBank/DDBJ whole genome shotgun (WGS) entry which is preliminary data.</text>
</comment>
<reference evidence="2" key="1">
    <citation type="journal article" date="2021" name="IMA Fungus">
        <title>Genomic characterization of three marine fungi, including Emericellopsis atlantica sp. nov. with signatures of a generalist lifestyle and marine biomass degradation.</title>
        <authorList>
            <person name="Hagestad O.C."/>
            <person name="Hou L."/>
            <person name="Andersen J.H."/>
            <person name="Hansen E.H."/>
            <person name="Altermark B."/>
            <person name="Li C."/>
            <person name="Kuhnert E."/>
            <person name="Cox R.J."/>
            <person name="Crous P.W."/>
            <person name="Spatafora J.W."/>
            <person name="Lail K."/>
            <person name="Amirebrahimi M."/>
            <person name="Lipzen A."/>
            <person name="Pangilinan J."/>
            <person name="Andreopoulos W."/>
            <person name="Hayes R.D."/>
            <person name="Ng V."/>
            <person name="Grigoriev I.V."/>
            <person name="Jackson S.A."/>
            <person name="Sutton T.D.S."/>
            <person name="Dobson A.D.W."/>
            <person name="Rama T."/>
        </authorList>
    </citation>
    <scope>NUCLEOTIDE SEQUENCE</scope>
    <source>
        <strain evidence="2">TRa3180A</strain>
    </source>
</reference>
<evidence type="ECO:0000313" key="2">
    <source>
        <dbReference type="EMBL" id="KAG9245092.1"/>
    </source>
</evidence>